<dbReference type="SMART" id="SM00563">
    <property type="entry name" value="PlsC"/>
    <property type="match status" value="1"/>
</dbReference>
<dbReference type="SUPFAM" id="SSF69593">
    <property type="entry name" value="Glycerol-3-phosphate (1)-acyltransferase"/>
    <property type="match status" value="1"/>
</dbReference>
<feature type="domain" description="Phospholipid/glycerol acyltransferase" evidence="4">
    <location>
        <begin position="45"/>
        <end position="163"/>
    </location>
</feature>
<dbReference type="PANTHER" id="PTHR10434">
    <property type="entry name" value="1-ACYL-SN-GLYCEROL-3-PHOSPHATE ACYLTRANSFERASE"/>
    <property type="match status" value="1"/>
</dbReference>
<gene>
    <name evidence="5" type="ordered locus">Bcav_1589</name>
</gene>
<proteinExistence type="predicted"/>
<keyword evidence="6" id="KW-1185">Reference proteome</keyword>
<protein>
    <submittedName>
        <fullName evidence="5">Phospholipid/glycerol acyltransferase</fullName>
    </submittedName>
</protein>
<dbReference type="AlphaFoldDB" id="C5C3E6"/>
<reference evidence="5 6" key="1">
    <citation type="journal article" date="2009" name="Stand. Genomic Sci.">
        <title>Complete genome sequence of Beutenbergia cavernae type strain (HKI 0122).</title>
        <authorList>
            <person name="Land M."/>
            <person name="Pukall R."/>
            <person name="Abt B."/>
            <person name="Goker M."/>
            <person name="Rohde M."/>
            <person name="Glavina Del Rio T."/>
            <person name="Tice H."/>
            <person name="Copeland A."/>
            <person name="Cheng J.F."/>
            <person name="Lucas S."/>
            <person name="Chen F."/>
            <person name="Nolan M."/>
            <person name="Bruce D."/>
            <person name="Goodwin L."/>
            <person name="Pitluck S."/>
            <person name="Ivanova N."/>
            <person name="Mavromatis K."/>
            <person name="Ovchinnikova G."/>
            <person name="Pati A."/>
            <person name="Chen A."/>
            <person name="Palaniappan K."/>
            <person name="Hauser L."/>
            <person name="Chang Y.J."/>
            <person name="Jefferies C.C."/>
            <person name="Saunders E."/>
            <person name="Brettin T."/>
            <person name="Detter J.C."/>
            <person name="Han C."/>
            <person name="Chain P."/>
            <person name="Bristow J."/>
            <person name="Eisen J.A."/>
            <person name="Markowitz V."/>
            <person name="Hugenholtz P."/>
            <person name="Kyrpides N.C."/>
            <person name="Klenk H.P."/>
            <person name="Lapidus A."/>
        </authorList>
    </citation>
    <scope>NUCLEOTIDE SEQUENCE [LARGE SCALE GENOMIC DNA]</scope>
    <source>
        <strain evidence="6">ATCC BAA-8 / DSM 12333 / NBRC 16432</strain>
    </source>
</reference>
<evidence type="ECO:0000259" key="4">
    <source>
        <dbReference type="SMART" id="SM00563"/>
    </source>
</evidence>
<name>C5C3E6_BEUC1</name>
<dbReference type="CDD" id="cd07989">
    <property type="entry name" value="LPLAT_AGPAT-like"/>
    <property type="match status" value="1"/>
</dbReference>
<organism evidence="5 6">
    <name type="scientific">Beutenbergia cavernae (strain ATCC BAA-8 / DSM 12333 / CCUG 43141 / JCM 11478 / NBRC 16432 / NCIMB 13614 / HKI 0122)</name>
    <dbReference type="NCBI Taxonomy" id="471853"/>
    <lineage>
        <taxon>Bacteria</taxon>
        <taxon>Bacillati</taxon>
        <taxon>Actinomycetota</taxon>
        <taxon>Actinomycetes</taxon>
        <taxon>Micrococcales</taxon>
        <taxon>Beutenbergiaceae</taxon>
        <taxon>Beutenbergia</taxon>
    </lineage>
</organism>
<evidence type="ECO:0000313" key="5">
    <source>
        <dbReference type="EMBL" id="ACQ79845.1"/>
    </source>
</evidence>
<dbReference type="GO" id="GO:0005886">
    <property type="term" value="C:plasma membrane"/>
    <property type="evidence" value="ECO:0007669"/>
    <property type="project" value="TreeGrafter"/>
</dbReference>
<dbReference type="PANTHER" id="PTHR10434:SF55">
    <property type="entry name" value="POSSIBLE ACYLTRANSFERASE"/>
    <property type="match status" value="1"/>
</dbReference>
<evidence type="ECO:0000256" key="3">
    <source>
        <dbReference type="SAM" id="MobiDB-lite"/>
    </source>
</evidence>
<dbReference type="RefSeq" id="WP_015882085.1">
    <property type="nucleotide sequence ID" value="NC_012669.1"/>
</dbReference>
<accession>C5C3E6</accession>
<dbReference type="InterPro" id="IPR002123">
    <property type="entry name" value="Plipid/glycerol_acylTrfase"/>
</dbReference>
<evidence type="ECO:0000256" key="1">
    <source>
        <dbReference type="ARBA" id="ARBA00022679"/>
    </source>
</evidence>
<dbReference type="GO" id="GO:0003841">
    <property type="term" value="F:1-acylglycerol-3-phosphate O-acyltransferase activity"/>
    <property type="evidence" value="ECO:0007669"/>
    <property type="project" value="TreeGrafter"/>
</dbReference>
<keyword evidence="2 5" id="KW-0012">Acyltransferase</keyword>
<evidence type="ECO:0000313" key="6">
    <source>
        <dbReference type="Proteomes" id="UP000007962"/>
    </source>
</evidence>
<sequence>MPRFRDAPPVPFAYRVVAFFVKPFLWLTTRRDWSGVEHLPESGGFIAAANHMTNIDPLTTAHYLYDSGVAPKILAKSSLFRVPVVGAALRRTGQIPVFRHSRTAGDSLDAARESLAAGECVAIFPEGTLTRDPDLWPMVARTGVARLALTSRAPVVPIAQWGAQRLLGRYSKLLKPFPRKLVHVRAGEPVELADLYGRTDTAALTEATSRVMAAITTMVADLRGETPPAEVYDMRKHGPGKGPGVARMKDARGDVDSAAGAAEPDPER</sequence>
<dbReference type="OrthoDB" id="9806008at2"/>
<keyword evidence="1 5" id="KW-0808">Transferase</keyword>
<dbReference type="KEGG" id="bcv:Bcav_1589"/>
<dbReference type="EMBL" id="CP001618">
    <property type="protein sequence ID" value="ACQ79845.1"/>
    <property type="molecule type" value="Genomic_DNA"/>
</dbReference>
<dbReference type="Proteomes" id="UP000007962">
    <property type="component" value="Chromosome"/>
</dbReference>
<dbReference type="Pfam" id="PF01553">
    <property type="entry name" value="Acyltransferase"/>
    <property type="match status" value="1"/>
</dbReference>
<evidence type="ECO:0000256" key="2">
    <source>
        <dbReference type="ARBA" id="ARBA00023315"/>
    </source>
</evidence>
<dbReference type="GO" id="GO:0006654">
    <property type="term" value="P:phosphatidic acid biosynthetic process"/>
    <property type="evidence" value="ECO:0007669"/>
    <property type="project" value="TreeGrafter"/>
</dbReference>
<dbReference type="eggNOG" id="COG0204">
    <property type="taxonomic scope" value="Bacteria"/>
</dbReference>
<feature type="region of interest" description="Disordered" evidence="3">
    <location>
        <begin position="229"/>
        <end position="268"/>
    </location>
</feature>
<dbReference type="HOGENOM" id="CLU_027938_4_1_11"/>
<dbReference type="STRING" id="471853.Bcav_1589"/>